<feature type="signal peptide" evidence="7">
    <location>
        <begin position="1"/>
        <end position="21"/>
    </location>
</feature>
<evidence type="ECO:0000256" key="7">
    <source>
        <dbReference type="SAM" id="SignalP"/>
    </source>
</evidence>
<sequence length="353" mass="39347">MKRIKTYIAMAVTGLMILSFAGCNLIERTEESVQNTVYAKVGSTKITKGDVDKALKQYLDQYETQYGEDFETNSAVTDQLKELRQQQVDGLVDNEVIYQSAAELEVTPTDEEIQTQVDERITYYKEALETDEAYKTWLEGNGYDETSIIEFLKKQVVISMTVDKMLEGVEVTDEDIQSDYDSKKDTTYTAAAGADVTHLLFTPETDAEGTVVEGADEAALARAQEARTKVLAGATISDLATSDEYKDHSQYEDLGRVSFEGVSESGSSMVQEFTDGFKSLPAGQISEPVKTSFGYHLILVSTIYPDSAVTPLDDTLKETIKAELLQTKQEEAYTTKLEELKTNIKVKLYEDRI</sequence>
<evidence type="ECO:0000256" key="2">
    <source>
        <dbReference type="ARBA" id="ARBA00013194"/>
    </source>
</evidence>
<evidence type="ECO:0000313" key="9">
    <source>
        <dbReference type="EMBL" id="PRR83323.1"/>
    </source>
</evidence>
<evidence type="ECO:0000313" key="10">
    <source>
        <dbReference type="Proteomes" id="UP000239471"/>
    </source>
</evidence>
<keyword evidence="10" id="KW-1185">Reference proteome</keyword>
<evidence type="ECO:0000256" key="3">
    <source>
        <dbReference type="ARBA" id="ARBA00022729"/>
    </source>
</evidence>
<dbReference type="InterPro" id="IPR027304">
    <property type="entry name" value="Trigger_fact/SurA_dom_sf"/>
</dbReference>
<dbReference type="Pfam" id="PF13624">
    <property type="entry name" value="SurA_N_3"/>
    <property type="match status" value="1"/>
</dbReference>
<gene>
    <name evidence="9" type="primary">prsA3</name>
    <name evidence="9" type="ORF">CLVI_11220</name>
</gene>
<dbReference type="PROSITE" id="PS51257">
    <property type="entry name" value="PROKAR_LIPOPROTEIN"/>
    <property type="match status" value="1"/>
</dbReference>
<dbReference type="RefSeq" id="WP_106059135.1">
    <property type="nucleotide sequence ID" value="NZ_PVXQ01000008.1"/>
</dbReference>
<dbReference type="Proteomes" id="UP000239471">
    <property type="component" value="Unassembled WGS sequence"/>
</dbReference>
<dbReference type="AlphaFoldDB" id="A0A2T0BHJ9"/>
<dbReference type="GO" id="GO:0003755">
    <property type="term" value="F:peptidyl-prolyl cis-trans isomerase activity"/>
    <property type="evidence" value="ECO:0007669"/>
    <property type="project" value="UniProtKB-KW"/>
</dbReference>
<evidence type="ECO:0000256" key="4">
    <source>
        <dbReference type="ARBA" id="ARBA00023110"/>
    </source>
</evidence>
<dbReference type="OrthoDB" id="14196at2"/>
<proteinExistence type="predicted"/>
<dbReference type="Pfam" id="PF00639">
    <property type="entry name" value="Rotamase"/>
    <property type="match status" value="1"/>
</dbReference>
<dbReference type="SUPFAM" id="SSF54534">
    <property type="entry name" value="FKBP-like"/>
    <property type="match status" value="1"/>
</dbReference>
<evidence type="ECO:0000256" key="6">
    <source>
        <dbReference type="PROSITE-ProRule" id="PRU00278"/>
    </source>
</evidence>
<dbReference type="PROSITE" id="PS50198">
    <property type="entry name" value="PPIC_PPIASE_2"/>
    <property type="match status" value="1"/>
</dbReference>
<dbReference type="Gene3D" id="3.10.50.40">
    <property type="match status" value="1"/>
</dbReference>
<keyword evidence="4 6" id="KW-0697">Rotamase</keyword>
<dbReference type="PANTHER" id="PTHR47245">
    <property type="entry name" value="PEPTIDYLPROLYL ISOMERASE"/>
    <property type="match status" value="1"/>
</dbReference>
<name>A0A2T0BHJ9_9CLOT</name>
<evidence type="ECO:0000256" key="5">
    <source>
        <dbReference type="ARBA" id="ARBA00023235"/>
    </source>
</evidence>
<reference evidence="9 10" key="1">
    <citation type="submission" date="2018-03" db="EMBL/GenBank/DDBJ databases">
        <title>Genome sequence of Clostridium vincentii DSM 10228.</title>
        <authorList>
            <person name="Poehlein A."/>
            <person name="Daniel R."/>
        </authorList>
    </citation>
    <scope>NUCLEOTIDE SEQUENCE [LARGE SCALE GENOMIC DNA]</scope>
    <source>
        <strain evidence="9 10">DSM 10228</strain>
    </source>
</reference>
<protein>
    <recommendedName>
        <fullName evidence="2">peptidylprolyl isomerase</fullName>
        <ecNumber evidence="2">5.2.1.8</ecNumber>
    </recommendedName>
</protein>
<dbReference type="InterPro" id="IPR000297">
    <property type="entry name" value="PPIase_PpiC"/>
</dbReference>
<evidence type="ECO:0000256" key="1">
    <source>
        <dbReference type="ARBA" id="ARBA00000971"/>
    </source>
</evidence>
<dbReference type="SUPFAM" id="SSF109998">
    <property type="entry name" value="Triger factor/SurA peptide-binding domain-like"/>
    <property type="match status" value="1"/>
</dbReference>
<dbReference type="EC" id="5.2.1.8" evidence="2"/>
<feature type="domain" description="PpiC" evidence="8">
    <location>
        <begin position="191"/>
        <end position="302"/>
    </location>
</feature>
<dbReference type="EMBL" id="PVXQ01000008">
    <property type="protein sequence ID" value="PRR83323.1"/>
    <property type="molecule type" value="Genomic_DNA"/>
</dbReference>
<dbReference type="InterPro" id="IPR046357">
    <property type="entry name" value="PPIase_dom_sf"/>
</dbReference>
<keyword evidence="5 6" id="KW-0413">Isomerase</keyword>
<feature type="chain" id="PRO_5039200198" description="peptidylprolyl isomerase" evidence="7">
    <location>
        <begin position="22"/>
        <end position="353"/>
    </location>
</feature>
<keyword evidence="3 7" id="KW-0732">Signal</keyword>
<organism evidence="9 10">
    <name type="scientific">Clostridium vincentii</name>
    <dbReference type="NCBI Taxonomy" id="52704"/>
    <lineage>
        <taxon>Bacteria</taxon>
        <taxon>Bacillati</taxon>
        <taxon>Bacillota</taxon>
        <taxon>Clostridia</taxon>
        <taxon>Eubacteriales</taxon>
        <taxon>Clostridiaceae</taxon>
        <taxon>Clostridium</taxon>
    </lineage>
</organism>
<dbReference type="Gene3D" id="1.10.4030.10">
    <property type="entry name" value="Porin chaperone SurA, peptide-binding domain"/>
    <property type="match status" value="1"/>
</dbReference>
<dbReference type="PANTHER" id="PTHR47245:SF1">
    <property type="entry name" value="FOLDASE PROTEIN PRSA"/>
    <property type="match status" value="1"/>
</dbReference>
<accession>A0A2T0BHJ9</accession>
<evidence type="ECO:0000259" key="8">
    <source>
        <dbReference type="PROSITE" id="PS50198"/>
    </source>
</evidence>
<comment type="catalytic activity">
    <reaction evidence="1">
        <text>[protein]-peptidylproline (omega=180) = [protein]-peptidylproline (omega=0)</text>
        <dbReference type="Rhea" id="RHEA:16237"/>
        <dbReference type="Rhea" id="RHEA-COMP:10747"/>
        <dbReference type="Rhea" id="RHEA-COMP:10748"/>
        <dbReference type="ChEBI" id="CHEBI:83833"/>
        <dbReference type="ChEBI" id="CHEBI:83834"/>
        <dbReference type="EC" id="5.2.1.8"/>
    </reaction>
</comment>
<dbReference type="InterPro" id="IPR050245">
    <property type="entry name" value="PrsA_foldase"/>
</dbReference>
<comment type="caution">
    <text evidence="9">The sequence shown here is derived from an EMBL/GenBank/DDBJ whole genome shotgun (WGS) entry which is preliminary data.</text>
</comment>